<organism evidence="2 3">
    <name type="scientific">Marasmius tenuissimus</name>
    <dbReference type="NCBI Taxonomy" id="585030"/>
    <lineage>
        <taxon>Eukaryota</taxon>
        <taxon>Fungi</taxon>
        <taxon>Dikarya</taxon>
        <taxon>Basidiomycota</taxon>
        <taxon>Agaricomycotina</taxon>
        <taxon>Agaricomycetes</taxon>
        <taxon>Agaricomycetidae</taxon>
        <taxon>Agaricales</taxon>
        <taxon>Marasmiineae</taxon>
        <taxon>Marasmiaceae</taxon>
        <taxon>Marasmius</taxon>
    </lineage>
</organism>
<feature type="transmembrane region" description="Helical" evidence="1">
    <location>
        <begin position="152"/>
        <end position="174"/>
    </location>
</feature>
<sequence length="236" mass="26052">MPPNDDDDALVAVRVVERCVKVVGGCALLQSLSPPTSTNVSDQSRDSWLKFKLQPPWDSDMQRFLLRFPSFSTFFSHLQAAGILFICFNVDCRLLWGGVTAEDIKDGIQFYTMFYNAPPAIKALLHGMMGVGMTGLVAKLHKWDESAMFFDGTSLGIYVFAMIVYITVIVPMLGTTVSPVEINTEAERVEALRVLSAANVIVVICLGCILALQAGHAYVTRTIIQEQKVTADKKRQ</sequence>
<keyword evidence="3" id="KW-1185">Reference proteome</keyword>
<dbReference type="EMBL" id="JBBXMP010000055">
    <property type="protein sequence ID" value="KAL0064887.1"/>
    <property type="molecule type" value="Genomic_DNA"/>
</dbReference>
<evidence type="ECO:0000313" key="3">
    <source>
        <dbReference type="Proteomes" id="UP001437256"/>
    </source>
</evidence>
<dbReference type="Pfam" id="PF08229">
    <property type="entry name" value="SHR3_chaperone"/>
    <property type="match status" value="1"/>
</dbReference>
<feature type="transmembrane region" description="Helical" evidence="1">
    <location>
        <begin position="194"/>
        <end position="212"/>
    </location>
</feature>
<feature type="transmembrane region" description="Helical" evidence="1">
    <location>
        <begin position="64"/>
        <end position="86"/>
    </location>
</feature>
<keyword evidence="1" id="KW-0812">Transmembrane</keyword>
<gene>
    <name evidence="2" type="primary">CSH3</name>
    <name evidence="2" type="ORF">AAF712_008140</name>
</gene>
<reference evidence="2 3" key="1">
    <citation type="submission" date="2024-05" db="EMBL/GenBank/DDBJ databases">
        <title>A draft genome resource for the thread blight pathogen Marasmius tenuissimus strain MS-2.</title>
        <authorList>
            <person name="Yulfo-Soto G.E."/>
            <person name="Baruah I.K."/>
            <person name="Amoako-Attah I."/>
            <person name="Bukari Y."/>
            <person name="Meinhardt L.W."/>
            <person name="Bailey B.A."/>
            <person name="Cohen S.P."/>
        </authorList>
    </citation>
    <scope>NUCLEOTIDE SEQUENCE [LARGE SCALE GENOMIC DNA]</scope>
    <source>
        <strain evidence="2 3">MS-2</strain>
    </source>
</reference>
<accession>A0ABR2ZX80</accession>
<dbReference type="Proteomes" id="UP001437256">
    <property type="component" value="Unassembled WGS sequence"/>
</dbReference>
<dbReference type="SMART" id="SM00786">
    <property type="entry name" value="SHR3_chaperone"/>
    <property type="match status" value="1"/>
</dbReference>
<proteinExistence type="predicted"/>
<comment type="caution">
    <text evidence="2">The sequence shown here is derived from an EMBL/GenBank/DDBJ whole genome shotgun (WGS) entry which is preliminary data.</text>
</comment>
<keyword evidence="1" id="KW-1133">Transmembrane helix</keyword>
<evidence type="ECO:0000256" key="1">
    <source>
        <dbReference type="SAM" id="Phobius"/>
    </source>
</evidence>
<evidence type="ECO:0000313" key="2">
    <source>
        <dbReference type="EMBL" id="KAL0064887.1"/>
    </source>
</evidence>
<dbReference type="PANTHER" id="PTHR28228">
    <property type="entry name" value="SECRETORY COMPONENT PROTEIN SHR3"/>
    <property type="match status" value="1"/>
</dbReference>
<keyword evidence="1" id="KW-0472">Membrane</keyword>
<dbReference type="InterPro" id="IPR013248">
    <property type="entry name" value="Psh3/Shr3"/>
</dbReference>
<name>A0ABR2ZX80_9AGAR</name>
<protein>
    <submittedName>
        <fullName evidence="2">Protein csh3</fullName>
    </submittedName>
</protein>
<dbReference type="PANTHER" id="PTHR28228:SF1">
    <property type="entry name" value="SECRETORY COMPONENT PROTEIN SHR3"/>
    <property type="match status" value="1"/>
</dbReference>